<gene>
    <name evidence="6" type="ORF">JJQ90_17220</name>
</gene>
<keyword evidence="7" id="KW-1185">Reference proteome</keyword>
<dbReference type="InterPro" id="IPR003660">
    <property type="entry name" value="HAMP_dom"/>
</dbReference>
<evidence type="ECO:0000256" key="3">
    <source>
        <dbReference type="PROSITE-ProRule" id="PRU00284"/>
    </source>
</evidence>
<sequence length="656" mass="67333">MPIRHLLVAIQLALALCVGAACLLGWSALRSNQADLDYLNQAAIAPLIELKAMSDAYAVAVVDASHKVRNGNMQWAEGLDSIRTAEATIAASLARLDRAPPDAAGWAEVQRRRQAADATVAGLSQALQRQDRAALDDLVRNALYRDIDPLSEAIGGLSDRILARTDARLQASGARALRLGQEMAGLAGAALLVALGALWLVRRRVARPLRALTRAMAEVAEGRLDGDRAVSPRRDEFGAMGEALEVLRERSAETVRLRAEQETARAAGQQARIAALRAMAEAVEQKAGTASEAMAAGLGRMREAAAAMGAQAASSGAAGAQVAEAAHHVLENAESGAAATEQMTANIRSITDQVAAAAAATGRAVAETEAGSRAITGLQEAVGRIGAVARLIGDIAGQTNLLALNATIEAARAGEAGKGFAVVAGEVKSLASQTASSTQEIARHIAEVGAATEAAVLAVRATLGTIGELDQISTSIAEAMAQQNEATGDIARTVVGTADAARQMTGRLAAVTEAGEAVAVRAAALGEMAGEVTTGLTGLRQAMVATVRGAAPELERRGSPRHAVQLGATLRHGGAVLAVRVEDVSMGGARLAKGPAWPAALAHGAVVELELPGIGRRAAEVVGLEDGGLRLRFRPQRLTEAEVAALVAHGSSRRAA</sequence>
<dbReference type="EMBL" id="JAERQM010000005">
    <property type="protein sequence ID" value="MBU8545468.1"/>
    <property type="molecule type" value="Genomic_DNA"/>
</dbReference>
<organism evidence="6 7">
    <name type="scientific">Falsiroseomonas oleicola</name>
    <dbReference type="NCBI Taxonomy" id="2801474"/>
    <lineage>
        <taxon>Bacteria</taxon>
        <taxon>Pseudomonadati</taxon>
        <taxon>Pseudomonadota</taxon>
        <taxon>Alphaproteobacteria</taxon>
        <taxon>Acetobacterales</taxon>
        <taxon>Roseomonadaceae</taxon>
        <taxon>Falsiroseomonas</taxon>
    </lineage>
</organism>
<reference evidence="6 7" key="1">
    <citation type="submission" date="2021-01" db="EMBL/GenBank/DDBJ databases">
        <title>Roseomonas sp. nov, a bacterium isolated from an oil production mixture in Yumen Oilfield.</title>
        <authorList>
            <person name="Wu D."/>
        </authorList>
    </citation>
    <scope>NUCLEOTIDE SEQUENCE [LARGE SCALE GENOMIC DNA]</scope>
    <source>
        <strain evidence="6 7">ROY-5-3</strain>
    </source>
</reference>
<dbReference type="Pfam" id="PF00015">
    <property type="entry name" value="MCPsignal"/>
    <property type="match status" value="1"/>
</dbReference>
<evidence type="ECO:0000256" key="2">
    <source>
        <dbReference type="ARBA" id="ARBA00029447"/>
    </source>
</evidence>
<dbReference type="Proteomes" id="UP000689967">
    <property type="component" value="Unassembled WGS sequence"/>
</dbReference>
<dbReference type="PROSITE" id="PS50111">
    <property type="entry name" value="CHEMOTAXIS_TRANSDUC_2"/>
    <property type="match status" value="1"/>
</dbReference>
<proteinExistence type="inferred from homology"/>
<evidence type="ECO:0000313" key="6">
    <source>
        <dbReference type="EMBL" id="MBU8545468.1"/>
    </source>
</evidence>
<dbReference type="InterPro" id="IPR009875">
    <property type="entry name" value="PilZ_domain"/>
</dbReference>
<evidence type="ECO:0000259" key="5">
    <source>
        <dbReference type="PROSITE" id="PS50885"/>
    </source>
</evidence>
<dbReference type="CDD" id="cd06225">
    <property type="entry name" value="HAMP"/>
    <property type="match status" value="1"/>
</dbReference>
<dbReference type="Pfam" id="PF07238">
    <property type="entry name" value="PilZ"/>
    <property type="match status" value="1"/>
</dbReference>
<dbReference type="PROSITE" id="PS51257">
    <property type="entry name" value="PROKAR_LIPOPROTEIN"/>
    <property type="match status" value="1"/>
</dbReference>
<comment type="caution">
    <text evidence="6">The sequence shown here is derived from an EMBL/GenBank/DDBJ whole genome shotgun (WGS) entry which is preliminary data.</text>
</comment>
<accession>A0ABS6HCS9</accession>
<dbReference type="SMART" id="SM00304">
    <property type="entry name" value="HAMP"/>
    <property type="match status" value="1"/>
</dbReference>
<evidence type="ECO:0000259" key="4">
    <source>
        <dbReference type="PROSITE" id="PS50111"/>
    </source>
</evidence>
<dbReference type="InterPro" id="IPR004089">
    <property type="entry name" value="MCPsignal_dom"/>
</dbReference>
<protein>
    <submittedName>
        <fullName evidence="6">HAMP domain-containing protein</fullName>
    </submittedName>
</protein>
<dbReference type="PROSITE" id="PS50885">
    <property type="entry name" value="HAMP"/>
    <property type="match status" value="1"/>
</dbReference>
<comment type="similarity">
    <text evidence="2">Belongs to the methyl-accepting chemotaxis (MCP) protein family.</text>
</comment>
<keyword evidence="1 3" id="KW-0807">Transducer</keyword>
<dbReference type="Pfam" id="PF00672">
    <property type="entry name" value="HAMP"/>
    <property type="match status" value="1"/>
</dbReference>
<name>A0ABS6HCS9_9PROT</name>
<feature type="domain" description="HAMP" evidence="5">
    <location>
        <begin position="203"/>
        <end position="256"/>
    </location>
</feature>
<dbReference type="SMART" id="SM00283">
    <property type="entry name" value="MA"/>
    <property type="match status" value="1"/>
</dbReference>
<evidence type="ECO:0000313" key="7">
    <source>
        <dbReference type="Proteomes" id="UP000689967"/>
    </source>
</evidence>
<dbReference type="PANTHER" id="PTHR32089">
    <property type="entry name" value="METHYL-ACCEPTING CHEMOTAXIS PROTEIN MCPB"/>
    <property type="match status" value="1"/>
</dbReference>
<evidence type="ECO:0000256" key="1">
    <source>
        <dbReference type="ARBA" id="ARBA00023224"/>
    </source>
</evidence>
<dbReference type="PANTHER" id="PTHR32089:SF112">
    <property type="entry name" value="LYSOZYME-LIKE PROTEIN-RELATED"/>
    <property type="match status" value="1"/>
</dbReference>
<dbReference type="RefSeq" id="WP_216877472.1">
    <property type="nucleotide sequence ID" value="NZ_JAERQM010000005.1"/>
</dbReference>
<feature type="domain" description="Methyl-accepting transducer" evidence="4">
    <location>
        <begin position="304"/>
        <end position="519"/>
    </location>
</feature>